<proteinExistence type="predicted"/>
<sequence>MLNRLLGPLLVGMLLLHPHDVFSQTPTDVPLSALSSYTLTYVPAEAVAVKRLPATVGHITYRPGDAFEVTLPFAIQQFSPETLDGQWVEKGQTLAYLDGREVHHFFDEAASAESLFLLTKRHYERNRKDIADQVIKLPEWLAIAQAYEQAKLAYEHTRHAREWLSETDNGVALVADHSGYVEWLAGASMSTAGQPLLRIIPGQALRLEVAVSASQVPLITAFSLPDKQCVDPLTGIRPAQRDEQYWRTLWVDLASDCSLRPGQTVRVEPIASFSGWRVPGSALMTLDDQQWIAVLNNQTLELIPVDVRATDAQGVLIETTTPLGGRQVLNQSLSVVQGYLMGMGGE</sequence>
<name>A0ABS8GAJ9_9ALTE</name>
<feature type="chain" id="PRO_5047488714" description="RND efflux pump membrane fusion protein barrel-sandwich domain-containing protein" evidence="2">
    <location>
        <begin position="24"/>
        <end position="346"/>
    </location>
</feature>
<feature type="signal peptide" evidence="2">
    <location>
        <begin position="1"/>
        <end position="23"/>
    </location>
</feature>
<dbReference type="Proteomes" id="UP001520878">
    <property type="component" value="Unassembled WGS sequence"/>
</dbReference>
<dbReference type="PANTHER" id="PTHR30097">
    <property type="entry name" value="CATION EFFLUX SYSTEM PROTEIN CUSB"/>
    <property type="match status" value="1"/>
</dbReference>
<keyword evidence="1" id="KW-0813">Transport</keyword>
<keyword evidence="2" id="KW-0732">Signal</keyword>
<evidence type="ECO:0000256" key="1">
    <source>
        <dbReference type="ARBA" id="ARBA00022448"/>
    </source>
</evidence>
<dbReference type="InterPro" id="IPR051909">
    <property type="entry name" value="MFP_Cation_Efflux"/>
</dbReference>
<accession>A0ABS8GAJ9</accession>
<dbReference type="RefSeq" id="WP_229161773.1">
    <property type="nucleotide sequence ID" value="NZ_JAJEWP010000005.1"/>
</dbReference>
<evidence type="ECO:0000313" key="4">
    <source>
        <dbReference type="Proteomes" id="UP001520878"/>
    </source>
</evidence>
<protein>
    <recommendedName>
        <fullName evidence="5">RND efflux pump membrane fusion protein barrel-sandwich domain-containing protein</fullName>
    </recommendedName>
</protein>
<keyword evidence="4" id="KW-1185">Reference proteome</keyword>
<evidence type="ECO:0008006" key="5">
    <source>
        <dbReference type="Google" id="ProtNLM"/>
    </source>
</evidence>
<evidence type="ECO:0000313" key="3">
    <source>
        <dbReference type="EMBL" id="MCC2617533.1"/>
    </source>
</evidence>
<evidence type="ECO:0000256" key="2">
    <source>
        <dbReference type="SAM" id="SignalP"/>
    </source>
</evidence>
<dbReference type="EMBL" id="JAJEWP010000005">
    <property type="protein sequence ID" value="MCC2617533.1"/>
    <property type="molecule type" value="Genomic_DNA"/>
</dbReference>
<organism evidence="3 4">
    <name type="scientific">Fluctibacter halophilus</name>
    <dbReference type="NCBI Taxonomy" id="226011"/>
    <lineage>
        <taxon>Bacteria</taxon>
        <taxon>Pseudomonadati</taxon>
        <taxon>Pseudomonadota</taxon>
        <taxon>Gammaproteobacteria</taxon>
        <taxon>Alteromonadales</taxon>
        <taxon>Alteromonadaceae</taxon>
        <taxon>Fluctibacter</taxon>
    </lineage>
</organism>
<gene>
    <name evidence="3" type="ORF">LJ739_14865</name>
</gene>
<reference evidence="3 4" key="1">
    <citation type="submission" date="2021-10" db="EMBL/GenBank/DDBJ databases">
        <title>Draft genome of Aestuariibacter halophilus JC2043.</title>
        <authorList>
            <person name="Emsley S.A."/>
            <person name="Pfannmuller K.M."/>
            <person name="Ushijima B."/>
            <person name="Saw J.H."/>
            <person name="Videau P."/>
        </authorList>
    </citation>
    <scope>NUCLEOTIDE SEQUENCE [LARGE SCALE GENOMIC DNA]</scope>
    <source>
        <strain evidence="3 4">JC2043</strain>
    </source>
</reference>
<dbReference type="PANTHER" id="PTHR30097:SF4">
    <property type="entry name" value="SLR6042 PROTEIN"/>
    <property type="match status" value="1"/>
</dbReference>
<comment type="caution">
    <text evidence="3">The sequence shown here is derived from an EMBL/GenBank/DDBJ whole genome shotgun (WGS) entry which is preliminary data.</text>
</comment>